<reference evidence="1" key="2">
    <citation type="submission" date="2021-03" db="UniProtKB">
        <authorList>
            <consortium name="EnsemblPlants"/>
        </authorList>
    </citation>
    <scope>IDENTIFICATION</scope>
</reference>
<sequence>MGLADILGVDLAEALGDGGEDGHGCARELRFDCENEGLEEGSEEEGLEEEGRYGSDGEVVVEEEVVEDDVVRDVVVEGSRVTTTLRKRVMVRTVFGEKKEIPPPVVGMVFDSWDDVDSYFNRYIKVKKELGDGKCCKQRRNATWTCECYGQPSGKRKLDPLWDRLEQDEETVIKRKTKSADVV</sequence>
<organism evidence="1 2">
    <name type="scientific">Chenopodium quinoa</name>
    <name type="common">Quinoa</name>
    <dbReference type="NCBI Taxonomy" id="63459"/>
    <lineage>
        <taxon>Eukaryota</taxon>
        <taxon>Viridiplantae</taxon>
        <taxon>Streptophyta</taxon>
        <taxon>Embryophyta</taxon>
        <taxon>Tracheophyta</taxon>
        <taxon>Spermatophyta</taxon>
        <taxon>Magnoliopsida</taxon>
        <taxon>eudicotyledons</taxon>
        <taxon>Gunneridae</taxon>
        <taxon>Pentapetalae</taxon>
        <taxon>Caryophyllales</taxon>
        <taxon>Chenopodiaceae</taxon>
        <taxon>Chenopodioideae</taxon>
        <taxon>Atripliceae</taxon>
        <taxon>Chenopodium</taxon>
    </lineage>
</organism>
<name>A0A803N0B3_CHEQI</name>
<evidence type="ECO:0000313" key="1">
    <source>
        <dbReference type="EnsemblPlants" id="AUR62038397-RA:cds"/>
    </source>
</evidence>
<accession>A0A803N0B3</accession>
<evidence type="ECO:0000313" key="2">
    <source>
        <dbReference type="Proteomes" id="UP000596660"/>
    </source>
</evidence>
<dbReference type="Gramene" id="AUR62038397-RA">
    <property type="protein sequence ID" value="AUR62038397-RA:cds"/>
    <property type="gene ID" value="AUR62038397"/>
</dbReference>
<reference evidence="1" key="1">
    <citation type="journal article" date="2017" name="Nature">
        <title>The genome of Chenopodium quinoa.</title>
        <authorList>
            <person name="Jarvis D.E."/>
            <person name="Ho Y.S."/>
            <person name="Lightfoot D.J."/>
            <person name="Schmoeckel S.M."/>
            <person name="Li B."/>
            <person name="Borm T.J.A."/>
            <person name="Ohyanagi H."/>
            <person name="Mineta K."/>
            <person name="Michell C.T."/>
            <person name="Saber N."/>
            <person name="Kharbatia N.M."/>
            <person name="Rupper R.R."/>
            <person name="Sharp A.R."/>
            <person name="Dally N."/>
            <person name="Boughton B.A."/>
            <person name="Woo Y.H."/>
            <person name="Gao G."/>
            <person name="Schijlen E.G.W.M."/>
            <person name="Guo X."/>
            <person name="Momin A.A."/>
            <person name="Negrao S."/>
            <person name="Al-Babili S."/>
            <person name="Gehring C."/>
            <person name="Roessner U."/>
            <person name="Jung C."/>
            <person name="Murphy K."/>
            <person name="Arold S.T."/>
            <person name="Gojobori T."/>
            <person name="van der Linden C.G."/>
            <person name="van Loo E.N."/>
            <person name="Jellen E.N."/>
            <person name="Maughan P.J."/>
            <person name="Tester M."/>
        </authorList>
    </citation>
    <scope>NUCLEOTIDE SEQUENCE [LARGE SCALE GENOMIC DNA]</scope>
    <source>
        <strain evidence="1">cv. PI 614886</strain>
    </source>
</reference>
<proteinExistence type="predicted"/>
<keyword evidence="2" id="KW-1185">Reference proteome</keyword>
<dbReference type="EnsemblPlants" id="AUR62038397-RA">
    <property type="protein sequence ID" value="AUR62038397-RA:cds"/>
    <property type="gene ID" value="AUR62038397"/>
</dbReference>
<dbReference type="AlphaFoldDB" id="A0A803N0B3"/>
<protein>
    <submittedName>
        <fullName evidence="1">Uncharacterized protein</fullName>
    </submittedName>
</protein>
<dbReference type="Proteomes" id="UP000596660">
    <property type="component" value="Unplaced"/>
</dbReference>